<dbReference type="Gene3D" id="2.40.170.20">
    <property type="entry name" value="TonB-dependent receptor, beta-barrel domain"/>
    <property type="match status" value="1"/>
</dbReference>
<evidence type="ECO:0000256" key="7">
    <source>
        <dbReference type="PROSITE-ProRule" id="PRU01360"/>
    </source>
</evidence>
<gene>
    <name evidence="9" type="ORF">OIU83_01365</name>
</gene>
<comment type="subcellular location">
    <subcellularLocation>
        <location evidence="1 7">Cell outer membrane</location>
        <topology evidence="1 7">Multi-pass membrane protein</topology>
    </subcellularLocation>
</comment>
<proteinExistence type="inferred from homology"/>
<dbReference type="InterPro" id="IPR023997">
    <property type="entry name" value="TonB-dep_OMP_SusC/RagA_CS"/>
</dbReference>
<dbReference type="InterPro" id="IPR039426">
    <property type="entry name" value="TonB-dep_rcpt-like"/>
</dbReference>
<dbReference type="Pfam" id="PF07715">
    <property type="entry name" value="Plug"/>
    <property type="match status" value="1"/>
</dbReference>
<dbReference type="InterPro" id="IPR036942">
    <property type="entry name" value="Beta-barrel_TonB_sf"/>
</dbReference>
<evidence type="ECO:0000256" key="5">
    <source>
        <dbReference type="ARBA" id="ARBA00023136"/>
    </source>
</evidence>
<accession>A0A9X2ZA10</accession>
<evidence type="ECO:0000256" key="1">
    <source>
        <dbReference type="ARBA" id="ARBA00004571"/>
    </source>
</evidence>
<evidence type="ECO:0000313" key="10">
    <source>
        <dbReference type="Proteomes" id="UP001151079"/>
    </source>
</evidence>
<dbReference type="Gene3D" id="2.170.130.10">
    <property type="entry name" value="TonB-dependent receptor, plug domain"/>
    <property type="match status" value="1"/>
</dbReference>
<organism evidence="9 10">
    <name type="scientific">Flavobacterium shii</name>
    <dbReference type="NCBI Taxonomy" id="2987687"/>
    <lineage>
        <taxon>Bacteria</taxon>
        <taxon>Pseudomonadati</taxon>
        <taxon>Bacteroidota</taxon>
        <taxon>Flavobacteriia</taxon>
        <taxon>Flavobacteriales</taxon>
        <taxon>Flavobacteriaceae</taxon>
        <taxon>Flavobacterium</taxon>
    </lineage>
</organism>
<evidence type="ECO:0000259" key="8">
    <source>
        <dbReference type="Pfam" id="PF07715"/>
    </source>
</evidence>
<dbReference type="Proteomes" id="UP001151079">
    <property type="component" value="Unassembled WGS sequence"/>
</dbReference>
<keyword evidence="10" id="KW-1185">Reference proteome</keyword>
<dbReference type="NCBIfam" id="TIGR04057">
    <property type="entry name" value="SusC_RagA_signa"/>
    <property type="match status" value="1"/>
</dbReference>
<keyword evidence="3 7" id="KW-1134">Transmembrane beta strand</keyword>
<dbReference type="RefSeq" id="WP_264204485.1">
    <property type="nucleotide sequence ID" value="NZ_JAOZEW010000001.1"/>
</dbReference>
<dbReference type="SUPFAM" id="SSF49464">
    <property type="entry name" value="Carboxypeptidase regulatory domain-like"/>
    <property type="match status" value="1"/>
</dbReference>
<dbReference type="InterPro" id="IPR008969">
    <property type="entry name" value="CarboxyPept-like_regulatory"/>
</dbReference>
<evidence type="ECO:0000256" key="2">
    <source>
        <dbReference type="ARBA" id="ARBA00022448"/>
    </source>
</evidence>
<dbReference type="InterPro" id="IPR012910">
    <property type="entry name" value="Plug_dom"/>
</dbReference>
<sequence>MKNFSFCKGREVLWYAFISTMYLTCPDTFAKPTTKYSPTQQQLQISGTITDGIGALPGVTVGIKGSTISTITDLSGKYTINATNTDILVFSYIGYKTVEIPIGSQSIINLEMKEDATDLQEVTINAGYYSVKDSERTGSITKITSKDIEKQPVTNVLATMQGRMAGVNITQNTGMPGGGFDIEIRGQNSLRLDGNSPLYIIDGVPYSSQEIGSSYTSGNMPAQNSPLNSINPGNISNIEVLKDADATAIYGSRGANGVVLITTKKGREGKTSFSTNYSNGYGQVAHFIDLMDTPQYLAMRREAFANDGITDYPAEAYDVNGTWNQDRNTNWQKQLIGGTASYTNIQSSLSGGSAQTQFLLSGNYNKETTVYPGDFDYIKANGHFNLNHESLDQKFKVTFTTGYTAQFNNLPSVDLTRDAITLVPNAPSLYDSAGKLNWENNTFENPLAKLEGKIKGQTYDFLANILLSYDLGMGFTAKTSLGYTDLRQSQMNLLPSTTYNPAYGLGSEVSAVFSNTVNRNSWIAEPQLGWGYTIGKGKIEVLAGATFQQQKSNQLVSAAEGFASNSLIENPASAANYLILNSDETLYKYQAFFGRVNLNWQGKYILNLTGRRDGSSRFGPGRQFATFGAVGAAWLFGDESFIKQNINFLSFGKLRTSYGTTGNDQIGDYQYLDTYSTSGYTYQGVSGLQPTRLYNPNFGWETNRKLEAALEMGFLNDRISTTIAWYRNRSSSQLVGIPLPGTTGFAELRANLDAEVQNSGMEFSLRTVNVQGKDFSWISNFNITSAKSELLSFPGLEGSSYKNQYVIGQPINIVKVYHYTGLNQTTGSYQFEDYNNDGNLSAADDKKIIKNLSPKFYGGFQNQIRYGNVQLDFMFQFVKQQNFNENFRTSMPGTMVNQPEAVINHWQKTGDEGPYQSYSNNNAEKRAASIRYSQSDAAISDASFIRLKNVSISFDLPRDWTKKFFCKISLQAQNLLTITPYKGIDPEFRSSGYLPPLRIITTSLQVTF</sequence>
<evidence type="ECO:0000256" key="3">
    <source>
        <dbReference type="ARBA" id="ARBA00022452"/>
    </source>
</evidence>
<dbReference type="InterPro" id="IPR023996">
    <property type="entry name" value="TonB-dep_OMP_SusC/RagA"/>
</dbReference>
<comment type="similarity">
    <text evidence="7">Belongs to the TonB-dependent receptor family.</text>
</comment>
<dbReference type="SUPFAM" id="SSF56935">
    <property type="entry name" value="Porins"/>
    <property type="match status" value="1"/>
</dbReference>
<evidence type="ECO:0000313" key="9">
    <source>
        <dbReference type="EMBL" id="MCV9926285.1"/>
    </source>
</evidence>
<feature type="domain" description="TonB-dependent receptor plug" evidence="8">
    <location>
        <begin position="135"/>
        <end position="258"/>
    </location>
</feature>
<dbReference type="GO" id="GO:0009279">
    <property type="term" value="C:cell outer membrane"/>
    <property type="evidence" value="ECO:0007669"/>
    <property type="project" value="UniProtKB-SubCell"/>
</dbReference>
<dbReference type="EMBL" id="JAOZEW010000001">
    <property type="protein sequence ID" value="MCV9926285.1"/>
    <property type="molecule type" value="Genomic_DNA"/>
</dbReference>
<keyword evidence="5 7" id="KW-0472">Membrane</keyword>
<keyword evidence="4 7" id="KW-0812">Transmembrane</keyword>
<dbReference type="NCBIfam" id="TIGR04056">
    <property type="entry name" value="OMP_RagA_SusC"/>
    <property type="match status" value="1"/>
</dbReference>
<dbReference type="AlphaFoldDB" id="A0A9X2ZA10"/>
<dbReference type="InterPro" id="IPR037066">
    <property type="entry name" value="Plug_dom_sf"/>
</dbReference>
<name>A0A9X2ZA10_9FLAO</name>
<dbReference type="Gene3D" id="2.60.40.1120">
    <property type="entry name" value="Carboxypeptidase-like, regulatory domain"/>
    <property type="match status" value="1"/>
</dbReference>
<protein>
    <submittedName>
        <fullName evidence="9">SusC/RagA family TonB-linked outer membrane protein</fullName>
    </submittedName>
</protein>
<keyword evidence="2 7" id="KW-0813">Transport</keyword>
<evidence type="ECO:0000256" key="6">
    <source>
        <dbReference type="ARBA" id="ARBA00023237"/>
    </source>
</evidence>
<dbReference type="PROSITE" id="PS52016">
    <property type="entry name" value="TONB_DEPENDENT_REC_3"/>
    <property type="match status" value="1"/>
</dbReference>
<evidence type="ECO:0000256" key="4">
    <source>
        <dbReference type="ARBA" id="ARBA00022692"/>
    </source>
</evidence>
<dbReference type="Pfam" id="PF13715">
    <property type="entry name" value="CarbopepD_reg_2"/>
    <property type="match status" value="1"/>
</dbReference>
<reference evidence="9" key="1">
    <citation type="submission" date="2022-10" db="EMBL/GenBank/DDBJ databases">
        <title>Two novel species of Flavobacterium.</title>
        <authorList>
            <person name="Liu Q."/>
            <person name="Xin Y.-H."/>
        </authorList>
    </citation>
    <scope>NUCLEOTIDE SEQUENCE</scope>
    <source>
        <strain evidence="9">LS1R49</strain>
    </source>
</reference>
<comment type="caution">
    <text evidence="9">The sequence shown here is derived from an EMBL/GenBank/DDBJ whole genome shotgun (WGS) entry which is preliminary data.</text>
</comment>
<keyword evidence="6 7" id="KW-0998">Cell outer membrane</keyword>